<dbReference type="PANTHER" id="PTHR46066">
    <property type="entry name" value="CHITINASE DOMAIN-CONTAINING PROTEIN 1 FAMILY MEMBER"/>
    <property type="match status" value="1"/>
</dbReference>
<dbReference type="Gene3D" id="3.10.350.10">
    <property type="entry name" value="LysM domain"/>
    <property type="match status" value="2"/>
</dbReference>
<gene>
    <name evidence="4" type="ORF">J2S17_000324</name>
</gene>
<name>A0ABU0ABN6_9BACI</name>
<keyword evidence="5" id="KW-1185">Reference proteome</keyword>
<dbReference type="SUPFAM" id="SSF51445">
    <property type="entry name" value="(Trans)glycosidases"/>
    <property type="match status" value="1"/>
</dbReference>
<dbReference type="SUPFAM" id="SSF54106">
    <property type="entry name" value="LysM domain"/>
    <property type="match status" value="2"/>
</dbReference>
<proteinExistence type="predicted"/>
<keyword evidence="1" id="KW-0378">Hydrolase</keyword>
<reference evidence="4 5" key="1">
    <citation type="submission" date="2023-07" db="EMBL/GenBank/DDBJ databases">
        <title>Genomic Encyclopedia of Type Strains, Phase IV (KMG-IV): sequencing the most valuable type-strain genomes for metagenomic binning, comparative biology and taxonomic classification.</title>
        <authorList>
            <person name="Goeker M."/>
        </authorList>
    </citation>
    <scope>NUCLEOTIDE SEQUENCE [LARGE SCALE GENOMIC DNA]</scope>
    <source>
        <strain evidence="4 5">DSM 23494</strain>
    </source>
</reference>
<feature type="domain" description="LysM" evidence="2">
    <location>
        <begin position="54"/>
        <end position="98"/>
    </location>
</feature>
<dbReference type="Gene3D" id="3.20.20.80">
    <property type="entry name" value="Glycosidases"/>
    <property type="match status" value="1"/>
</dbReference>
<protein>
    <submittedName>
        <fullName evidence="4">Spore germination protein</fullName>
    </submittedName>
</protein>
<dbReference type="Pfam" id="PF01476">
    <property type="entry name" value="LysM"/>
    <property type="match status" value="2"/>
</dbReference>
<dbReference type="RefSeq" id="WP_307471222.1">
    <property type="nucleotide sequence ID" value="NZ_JAUSUB010000001.1"/>
</dbReference>
<organism evidence="4 5">
    <name type="scientific">Cytobacillus purgationiresistens</name>
    <dbReference type="NCBI Taxonomy" id="863449"/>
    <lineage>
        <taxon>Bacteria</taxon>
        <taxon>Bacillati</taxon>
        <taxon>Bacillota</taxon>
        <taxon>Bacilli</taxon>
        <taxon>Bacillales</taxon>
        <taxon>Bacillaceae</taxon>
        <taxon>Cytobacillus</taxon>
    </lineage>
</organism>
<dbReference type="PROSITE" id="PS51782">
    <property type="entry name" value="LYSM"/>
    <property type="match status" value="2"/>
</dbReference>
<dbReference type="Pfam" id="PF00704">
    <property type="entry name" value="Glyco_hydro_18"/>
    <property type="match status" value="1"/>
</dbReference>
<dbReference type="InterPro" id="IPR011583">
    <property type="entry name" value="Chitinase_II/V-like_cat"/>
</dbReference>
<sequence>MSIHVVQPGDSLWSIANLYQTSMNAIIEINGLEDVEQIVPGLALYIQDDYIPPRHYQIKEGDSLWQVAKTFDTNINELIVLNPGIRQSNLLISQIINVPSSNPLPMETLGFLFPMSKENAEALLNGIAECLTYIAIVAYTFTEEGTVVIESADDTELVPIIKRFNIKPLLMIRNFSGGEFDAELAGSVLENESRRSQLVQSLVEQVTEKGYGGVSIDFEFIPPNRRLDFIIFLEALKRQLGDHLLHVNVHAKSEENITNRITGGYDYAAIGRVADIVAVMTIDYGYPTGPPDPVSPIWWMEGVIRYAVSLINPKKLQMALPLYGYDWRVSDQKTQAYSNLAAQNLAIVEGSTINYDFEAAAPWYPYWNGDEEHLVWFDDIRSFQRKYELLDAYQLLGTTFWHIRLPFPQNWQYMRDYFTIKKK</sequence>
<dbReference type="InterPro" id="IPR036779">
    <property type="entry name" value="LysM_dom_sf"/>
</dbReference>
<dbReference type="InterPro" id="IPR001223">
    <property type="entry name" value="Glyco_hydro18_cat"/>
</dbReference>
<evidence type="ECO:0000313" key="5">
    <source>
        <dbReference type="Proteomes" id="UP001238088"/>
    </source>
</evidence>
<evidence type="ECO:0000259" key="3">
    <source>
        <dbReference type="PROSITE" id="PS51910"/>
    </source>
</evidence>
<evidence type="ECO:0000313" key="4">
    <source>
        <dbReference type="EMBL" id="MDQ0268455.1"/>
    </source>
</evidence>
<dbReference type="InterPro" id="IPR018392">
    <property type="entry name" value="LysM"/>
</dbReference>
<comment type="caution">
    <text evidence="4">The sequence shown here is derived from an EMBL/GenBank/DDBJ whole genome shotgun (WGS) entry which is preliminary data.</text>
</comment>
<dbReference type="InterPro" id="IPR029070">
    <property type="entry name" value="Chitinase_insertion_sf"/>
</dbReference>
<dbReference type="PANTHER" id="PTHR46066:SF2">
    <property type="entry name" value="CHITINASE DOMAIN-CONTAINING PROTEIN 1"/>
    <property type="match status" value="1"/>
</dbReference>
<evidence type="ECO:0000259" key="2">
    <source>
        <dbReference type="PROSITE" id="PS51782"/>
    </source>
</evidence>
<keyword evidence="1" id="KW-0326">Glycosidase</keyword>
<dbReference type="Proteomes" id="UP001238088">
    <property type="component" value="Unassembled WGS sequence"/>
</dbReference>
<dbReference type="InterPro" id="IPR017853">
    <property type="entry name" value="GH"/>
</dbReference>
<dbReference type="SMART" id="SM00257">
    <property type="entry name" value="LysM"/>
    <property type="match status" value="2"/>
</dbReference>
<feature type="domain" description="LysM" evidence="2">
    <location>
        <begin position="2"/>
        <end position="46"/>
    </location>
</feature>
<evidence type="ECO:0000256" key="1">
    <source>
        <dbReference type="ARBA" id="ARBA00023295"/>
    </source>
</evidence>
<dbReference type="PROSITE" id="PS51910">
    <property type="entry name" value="GH18_2"/>
    <property type="match status" value="1"/>
</dbReference>
<dbReference type="SMART" id="SM00636">
    <property type="entry name" value="Glyco_18"/>
    <property type="match status" value="1"/>
</dbReference>
<feature type="domain" description="GH18" evidence="3">
    <location>
        <begin position="106"/>
        <end position="423"/>
    </location>
</feature>
<dbReference type="Gene3D" id="3.10.50.10">
    <property type="match status" value="1"/>
</dbReference>
<dbReference type="CDD" id="cd00118">
    <property type="entry name" value="LysM"/>
    <property type="match status" value="2"/>
</dbReference>
<accession>A0ABU0ABN6</accession>
<dbReference type="EMBL" id="JAUSUB010000001">
    <property type="protein sequence ID" value="MDQ0268455.1"/>
    <property type="molecule type" value="Genomic_DNA"/>
</dbReference>